<dbReference type="Proteomes" id="UP000635726">
    <property type="component" value="Unassembled WGS sequence"/>
</dbReference>
<evidence type="ECO:0000256" key="4">
    <source>
        <dbReference type="ARBA" id="ARBA00023136"/>
    </source>
</evidence>
<feature type="domain" description="NfeD-like C-terminal" evidence="6">
    <location>
        <begin position="93"/>
        <end position="146"/>
    </location>
</feature>
<evidence type="ECO:0000313" key="8">
    <source>
        <dbReference type="Proteomes" id="UP000635726"/>
    </source>
</evidence>
<evidence type="ECO:0000259" key="6">
    <source>
        <dbReference type="Pfam" id="PF01957"/>
    </source>
</evidence>
<feature type="transmembrane region" description="Helical" evidence="5">
    <location>
        <begin position="12"/>
        <end position="36"/>
    </location>
</feature>
<protein>
    <submittedName>
        <fullName evidence="7">Membrane protein</fullName>
    </submittedName>
</protein>
<gene>
    <name evidence="7" type="ORF">GCM10008939_10670</name>
</gene>
<dbReference type="AlphaFoldDB" id="A0A917PA12"/>
<dbReference type="GO" id="GO:0005886">
    <property type="term" value="C:plasma membrane"/>
    <property type="evidence" value="ECO:0007669"/>
    <property type="project" value="TreeGrafter"/>
</dbReference>
<keyword evidence="2 5" id="KW-0812">Transmembrane</keyword>
<dbReference type="InterPro" id="IPR002810">
    <property type="entry name" value="NfeD-like_C"/>
</dbReference>
<dbReference type="PANTHER" id="PTHR33507">
    <property type="entry name" value="INNER MEMBRANE PROTEIN YBBJ"/>
    <property type="match status" value="1"/>
</dbReference>
<feature type="transmembrane region" description="Helical" evidence="5">
    <location>
        <begin position="42"/>
        <end position="71"/>
    </location>
</feature>
<reference evidence="7" key="1">
    <citation type="journal article" date="2014" name="Int. J. Syst. Evol. Microbiol.">
        <title>Complete genome sequence of Corynebacterium casei LMG S-19264T (=DSM 44701T), isolated from a smear-ripened cheese.</title>
        <authorList>
            <consortium name="US DOE Joint Genome Institute (JGI-PGF)"/>
            <person name="Walter F."/>
            <person name="Albersmeier A."/>
            <person name="Kalinowski J."/>
            <person name="Ruckert C."/>
        </authorList>
    </citation>
    <scope>NUCLEOTIDE SEQUENCE</scope>
    <source>
        <strain evidence="7">JCM 14371</strain>
    </source>
</reference>
<name>A0A917PA12_9DEIO</name>
<reference evidence="7" key="2">
    <citation type="submission" date="2020-09" db="EMBL/GenBank/DDBJ databases">
        <authorList>
            <person name="Sun Q."/>
            <person name="Ohkuma M."/>
        </authorList>
    </citation>
    <scope>NUCLEOTIDE SEQUENCE</scope>
    <source>
        <strain evidence="7">JCM 14371</strain>
    </source>
</reference>
<evidence type="ECO:0000256" key="5">
    <source>
        <dbReference type="SAM" id="Phobius"/>
    </source>
</evidence>
<organism evidence="7 8">
    <name type="scientific">Deinococcus aquiradiocola</name>
    <dbReference type="NCBI Taxonomy" id="393059"/>
    <lineage>
        <taxon>Bacteria</taxon>
        <taxon>Thermotogati</taxon>
        <taxon>Deinococcota</taxon>
        <taxon>Deinococci</taxon>
        <taxon>Deinococcales</taxon>
        <taxon>Deinococcaceae</taxon>
        <taxon>Deinococcus</taxon>
    </lineage>
</organism>
<evidence type="ECO:0000256" key="1">
    <source>
        <dbReference type="ARBA" id="ARBA00004141"/>
    </source>
</evidence>
<dbReference type="PANTHER" id="PTHR33507:SF3">
    <property type="entry name" value="INNER MEMBRANE PROTEIN YBBJ"/>
    <property type="match status" value="1"/>
</dbReference>
<accession>A0A917PA12</accession>
<evidence type="ECO:0000256" key="2">
    <source>
        <dbReference type="ARBA" id="ARBA00022692"/>
    </source>
</evidence>
<proteinExistence type="predicted"/>
<sequence length="154" mass="16295">MDWPSLTHLAPWHWLALGAVLLTVEVLLPGVFFVWLGLAALLVGFLVLLLPLGVPVQLIAFALLSVVSIFLGRRVLGRLPRSAESDRLNLGASRLIGRTVVLTDAIVNGQGRARVGDGVWTVSGPDTPAGHTVRIVAADGATLTVAQVEIGVQR</sequence>
<keyword evidence="4 5" id="KW-0472">Membrane</keyword>
<dbReference type="Gene3D" id="2.40.50.140">
    <property type="entry name" value="Nucleic acid-binding proteins"/>
    <property type="match status" value="1"/>
</dbReference>
<dbReference type="EMBL" id="BMOE01000002">
    <property type="protein sequence ID" value="GGJ68189.1"/>
    <property type="molecule type" value="Genomic_DNA"/>
</dbReference>
<keyword evidence="8" id="KW-1185">Reference proteome</keyword>
<evidence type="ECO:0000313" key="7">
    <source>
        <dbReference type="EMBL" id="GGJ68189.1"/>
    </source>
</evidence>
<comment type="caution">
    <text evidence="7">The sequence shown here is derived from an EMBL/GenBank/DDBJ whole genome shotgun (WGS) entry which is preliminary data.</text>
</comment>
<dbReference type="InterPro" id="IPR012340">
    <property type="entry name" value="NA-bd_OB-fold"/>
</dbReference>
<comment type="subcellular location">
    <subcellularLocation>
        <location evidence="1">Membrane</location>
        <topology evidence="1">Multi-pass membrane protein</topology>
    </subcellularLocation>
</comment>
<dbReference type="RefSeq" id="WP_188961223.1">
    <property type="nucleotide sequence ID" value="NZ_BMOE01000002.1"/>
</dbReference>
<evidence type="ECO:0000256" key="3">
    <source>
        <dbReference type="ARBA" id="ARBA00022989"/>
    </source>
</evidence>
<keyword evidence="3 5" id="KW-1133">Transmembrane helix</keyword>
<dbReference type="InterPro" id="IPR052165">
    <property type="entry name" value="Membrane_assoc_protease"/>
</dbReference>
<dbReference type="Pfam" id="PF01957">
    <property type="entry name" value="NfeD"/>
    <property type="match status" value="1"/>
</dbReference>